<dbReference type="Pfam" id="PF14368">
    <property type="entry name" value="LTP_2"/>
    <property type="match status" value="1"/>
</dbReference>
<name>A0AAV1CIS7_OLDCO</name>
<proteinExistence type="predicted"/>
<feature type="domain" description="Bifunctional inhibitor/plant lipid transfer protein/seed storage helical" evidence="2">
    <location>
        <begin position="25"/>
        <end position="107"/>
    </location>
</feature>
<evidence type="ECO:0000259" key="2">
    <source>
        <dbReference type="Pfam" id="PF14368"/>
    </source>
</evidence>
<dbReference type="InterPro" id="IPR036312">
    <property type="entry name" value="Bifun_inhib/LTP/seed_sf"/>
</dbReference>
<sequence>MAETRIMIMVIMVLVLILGDHQVTNTVDAARPNAAVCKLERRLLVNTCKPVLYGKPPSSNCCYRIRATHFQCICSVITPKLAALIDVNRAIRLVEGCGKRVPRHFKCGSKLIIFNLIG</sequence>
<reference evidence="3" key="1">
    <citation type="submission" date="2023-03" db="EMBL/GenBank/DDBJ databases">
        <authorList>
            <person name="Julca I."/>
        </authorList>
    </citation>
    <scope>NUCLEOTIDE SEQUENCE</scope>
</reference>
<dbReference type="Gene3D" id="1.10.110.10">
    <property type="entry name" value="Plant lipid-transfer and hydrophobic proteins"/>
    <property type="match status" value="1"/>
</dbReference>
<accession>A0AAV1CIS7</accession>
<evidence type="ECO:0000313" key="4">
    <source>
        <dbReference type="Proteomes" id="UP001161247"/>
    </source>
</evidence>
<dbReference type="AlphaFoldDB" id="A0AAV1CIS7"/>
<dbReference type="PANTHER" id="PTHR33286">
    <property type="entry name" value="BIFUNCTIONAL INHIBITOR/LIPID-TRANSFER PROTEIN/SEED STORAGE 2S ALBUMIN SUPERFAMILY PROTEIN"/>
    <property type="match status" value="1"/>
</dbReference>
<organism evidence="3 4">
    <name type="scientific">Oldenlandia corymbosa var. corymbosa</name>
    <dbReference type="NCBI Taxonomy" id="529605"/>
    <lineage>
        <taxon>Eukaryota</taxon>
        <taxon>Viridiplantae</taxon>
        <taxon>Streptophyta</taxon>
        <taxon>Embryophyta</taxon>
        <taxon>Tracheophyta</taxon>
        <taxon>Spermatophyta</taxon>
        <taxon>Magnoliopsida</taxon>
        <taxon>eudicotyledons</taxon>
        <taxon>Gunneridae</taxon>
        <taxon>Pentapetalae</taxon>
        <taxon>asterids</taxon>
        <taxon>lamiids</taxon>
        <taxon>Gentianales</taxon>
        <taxon>Rubiaceae</taxon>
        <taxon>Rubioideae</taxon>
        <taxon>Spermacoceae</taxon>
        <taxon>Hedyotis-Oldenlandia complex</taxon>
        <taxon>Oldenlandia</taxon>
    </lineage>
</organism>
<evidence type="ECO:0000256" key="1">
    <source>
        <dbReference type="SAM" id="SignalP"/>
    </source>
</evidence>
<dbReference type="InterPro" id="IPR016140">
    <property type="entry name" value="Bifunc_inhib/LTP/seed_store"/>
</dbReference>
<dbReference type="PANTHER" id="PTHR33286:SF32">
    <property type="entry name" value="BIFUNCTIONAL INHIBITOR_PLANT LIPID TRANSFER PROTEIN_SEED STORAGE HELICAL DOMAIN-CONTAINING PROTEIN"/>
    <property type="match status" value="1"/>
</dbReference>
<feature type="signal peptide" evidence="1">
    <location>
        <begin position="1"/>
        <end position="29"/>
    </location>
</feature>
<keyword evidence="1" id="KW-0732">Signal</keyword>
<dbReference type="Proteomes" id="UP001161247">
    <property type="component" value="Chromosome 2"/>
</dbReference>
<evidence type="ECO:0000313" key="3">
    <source>
        <dbReference type="EMBL" id="CAI9095594.1"/>
    </source>
</evidence>
<dbReference type="EMBL" id="OX459119">
    <property type="protein sequence ID" value="CAI9095594.1"/>
    <property type="molecule type" value="Genomic_DNA"/>
</dbReference>
<protein>
    <submittedName>
        <fullName evidence="3">OLC1v1031582C2</fullName>
    </submittedName>
</protein>
<gene>
    <name evidence="3" type="ORF">OLC1_LOCUS6526</name>
</gene>
<keyword evidence="4" id="KW-1185">Reference proteome</keyword>
<feature type="chain" id="PRO_5043897695" evidence="1">
    <location>
        <begin position="30"/>
        <end position="118"/>
    </location>
</feature>
<dbReference type="SUPFAM" id="SSF47699">
    <property type="entry name" value="Bifunctional inhibitor/lipid-transfer protein/seed storage 2S albumin"/>
    <property type="match status" value="1"/>
</dbReference>